<feature type="transmembrane region" description="Helical" evidence="1">
    <location>
        <begin position="301"/>
        <end position="324"/>
    </location>
</feature>
<reference evidence="5" key="1">
    <citation type="journal article" date="2019" name="Int. J. Syst. Evol. Microbiol.">
        <title>The Global Catalogue of Microorganisms (GCM) 10K type strain sequencing project: providing services to taxonomists for standard genome sequencing and annotation.</title>
        <authorList>
            <consortium name="The Broad Institute Genomics Platform"/>
            <consortium name="The Broad Institute Genome Sequencing Center for Infectious Disease"/>
            <person name="Wu L."/>
            <person name="Ma J."/>
        </authorList>
    </citation>
    <scope>NUCLEOTIDE SEQUENCE [LARGE SCALE GENOMIC DNA]</scope>
    <source>
        <strain evidence="5">TISTR 2241</strain>
    </source>
</reference>
<dbReference type="RefSeq" id="WP_181406498.1">
    <property type="nucleotide sequence ID" value="NZ_JBHUMR010000024.1"/>
</dbReference>
<keyword evidence="1" id="KW-1133">Transmembrane helix</keyword>
<protein>
    <submittedName>
        <fullName evidence="4">Sensor histidine kinase</fullName>
        <ecNumber evidence="4">2.7.13.3</ecNumber>
    </submittedName>
</protein>
<dbReference type="Pfam" id="PF06580">
    <property type="entry name" value="His_kinase"/>
    <property type="match status" value="1"/>
</dbReference>
<evidence type="ECO:0000313" key="5">
    <source>
        <dbReference type="Proteomes" id="UP001597458"/>
    </source>
</evidence>
<keyword evidence="1" id="KW-0472">Membrane</keyword>
<dbReference type="Proteomes" id="UP001597458">
    <property type="component" value="Unassembled WGS sequence"/>
</dbReference>
<dbReference type="SUPFAM" id="SSF55874">
    <property type="entry name" value="ATPase domain of HSP90 chaperone/DNA topoisomerase II/histidine kinase"/>
    <property type="match status" value="1"/>
</dbReference>
<dbReference type="InterPro" id="IPR003594">
    <property type="entry name" value="HATPase_dom"/>
</dbReference>
<evidence type="ECO:0000313" key="4">
    <source>
        <dbReference type="EMBL" id="MFD2618636.1"/>
    </source>
</evidence>
<evidence type="ECO:0000259" key="2">
    <source>
        <dbReference type="Pfam" id="PF02518"/>
    </source>
</evidence>
<sequence length="608" mass="71155">MKLFSIFVSLLNHHCHSFRKKLLLSFVAIAIIPVLFIGCLSYMISYHIANDKILESVSHSSSQLNQTLTFRFNQLDIASNILQYYMYTLIFQGHSDVSDQINQYSEIRNHISNLKNDFHISNITIYIKPNLLFSNEGITFFKLNNLPSQRHISQYTFLKNINQLHWKLFKNMKEPFVSNPTSQNKNFISAYRLFKKQNENSLEYAYFIDINEREISRLLLKSKPYKNIKSYIVNQKGHIISNTEQLKLGKSIPTSLLAKIKNNEKFFILQNKQFIVRYNPTTKWYIVTEIPEKYIINNTILLVYLILITVGLVIIMAIISSILLSNSLSKKVRSISTFMSSYSFKYEKKHHNTEISTIMNKYKIKDEFDQLIITFNTMIGKLNENFDRLLESKIREEKMAYQLEQSRINPHFLYNMLETIKTCQSLGRIDDASSMLTKLAKFYRITLKKGNDLISIRDELNIANLYLEMEKLNKLKSFQWTINKEKDIEHFLIPKLTLQPLLENCLHHGFVDSIELNIRISLYFQDEDIIIEIKDNGKGVPANKLIDMRKTLESGIINTQRFFGISNVNKRLSLYSHNYPPLSIDSVDNEGTTITISIQQNLPDEFIR</sequence>
<feature type="domain" description="Histidine kinase/HSP90-like ATPase" evidence="2">
    <location>
        <begin position="497"/>
        <end position="599"/>
    </location>
</feature>
<evidence type="ECO:0000259" key="3">
    <source>
        <dbReference type="Pfam" id="PF06580"/>
    </source>
</evidence>
<dbReference type="GO" id="GO:0004673">
    <property type="term" value="F:protein histidine kinase activity"/>
    <property type="evidence" value="ECO:0007669"/>
    <property type="project" value="UniProtKB-EC"/>
</dbReference>
<feature type="domain" description="Signal transduction histidine kinase internal region" evidence="3">
    <location>
        <begin position="402"/>
        <end position="472"/>
    </location>
</feature>
<evidence type="ECO:0000256" key="1">
    <source>
        <dbReference type="SAM" id="Phobius"/>
    </source>
</evidence>
<accession>A0ABW5PUM3</accession>
<dbReference type="Gene3D" id="6.10.340.10">
    <property type="match status" value="1"/>
</dbReference>
<dbReference type="Gene3D" id="3.30.450.20">
    <property type="entry name" value="PAS domain"/>
    <property type="match status" value="1"/>
</dbReference>
<name>A0ABW5PUM3_9BACI</name>
<dbReference type="Pfam" id="PF02518">
    <property type="entry name" value="HATPase_c"/>
    <property type="match status" value="1"/>
</dbReference>
<keyword evidence="4" id="KW-0808">Transferase</keyword>
<keyword evidence="5" id="KW-1185">Reference proteome</keyword>
<dbReference type="PANTHER" id="PTHR34220">
    <property type="entry name" value="SENSOR HISTIDINE KINASE YPDA"/>
    <property type="match status" value="1"/>
</dbReference>
<keyword evidence="4" id="KW-0418">Kinase</keyword>
<organism evidence="4 5">
    <name type="scientific">Terrilactibacillus laevilacticus</name>
    <dbReference type="NCBI Taxonomy" id="1380157"/>
    <lineage>
        <taxon>Bacteria</taxon>
        <taxon>Bacillati</taxon>
        <taxon>Bacillota</taxon>
        <taxon>Bacilli</taxon>
        <taxon>Bacillales</taxon>
        <taxon>Bacillaceae</taxon>
        <taxon>Terrilactibacillus</taxon>
    </lineage>
</organism>
<comment type="caution">
    <text evidence="4">The sequence shown here is derived from an EMBL/GenBank/DDBJ whole genome shotgun (WGS) entry which is preliminary data.</text>
</comment>
<proteinExistence type="predicted"/>
<dbReference type="InterPro" id="IPR050640">
    <property type="entry name" value="Bact_2-comp_sensor_kinase"/>
</dbReference>
<dbReference type="PANTHER" id="PTHR34220:SF7">
    <property type="entry name" value="SENSOR HISTIDINE KINASE YPDA"/>
    <property type="match status" value="1"/>
</dbReference>
<dbReference type="EC" id="2.7.13.3" evidence="4"/>
<gene>
    <name evidence="4" type="ORF">ACFSTF_15200</name>
</gene>
<dbReference type="Gene3D" id="3.30.565.10">
    <property type="entry name" value="Histidine kinase-like ATPase, C-terminal domain"/>
    <property type="match status" value="1"/>
</dbReference>
<dbReference type="InterPro" id="IPR036890">
    <property type="entry name" value="HATPase_C_sf"/>
</dbReference>
<dbReference type="InterPro" id="IPR010559">
    <property type="entry name" value="Sig_transdc_His_kin_internal"/>
</dbReference>
<dbReference type="EMBL" id="JBHUMR010000024">
    <property type="protein sequence ID" value="MFD2618636.1"/>
    <property type="molecule type" value="Genomic_DNA"/>
</dbReference>
<keyword evidence="1" id="KW-0812">Transmembrane</keyword>
<feature type="transmembrane region" description="Helical" evidence="1">
    <location>
        <begin position="21"/>
        <end position="44"/>
    </location>
</feature>